<organism evidence="3 5">
    <name type="scientific">Legionella micdadei</name>
    <name type="common">Tatlockia micdadei</name>
    <dbReference type="NCBI Taxonomy" id="451"/>
    <lineage>
        <taxon>Bacteria</taxon>
        <taxon>Pseudomonadati</taxon>
        <taxon>Pseudomonadota</taxon>
        <taxon>Gammaproteobacteria</taxon>
        <taxon>Legionellales</taxon>
        <taxon>Legionellaceae</taxon>
        <taxon>Legionella</taxon>
    </lineage>
</organism>
<dbReference type="Pfam" id="PF18365">
    <property type="entry name" value="PI_PP_C"/>
    <property type="match status" value="1"/>
</dbReference>
<dbReference type="KEGG" id="tmc:LMI_0143"/>
<dbReference type="PATRIC" id="fig|451.8.peg.508"/>
<evidence type="ECO:0000313" key="4">
    <source>
        <dbReference type="EMBL" id="SCX92015.1"/>
    </source>
</evidence>
<keyword evidence="6" id="KW-1185">Reference proteome</keyword>
<reference evidence="5" key="2">
    <citation type="submission" date="2014-09" db="EMBL/GenBank/DDBJ databases">
        <authorList>
            <person name="Gomez-Valero L."/>
        </authorList>
    </citation>
    <scope>NUCLEOTIDE SEQUENCE [LARGE SCALE GENOMIC DNA]</scope>
    <source>
        <strain evidence="5">ATCC33218</strain>
    </source>
</reference>
<dbReference type="Pfam" id="PF18363">
    <property type="entry name" value="PI_PP_I"/>
    <property type="match status" value="1"/>
</dbReference>
<dbReference type="Gene3D" id="1.20.120.1720">
    <property type="match status" value="1"/>
</dbReference>
<feature type="domain" description="Phosphoinositide phosphatase insertion" evidence="1">
    <location>
        <begin position="192"/>
        <end position="282"/>
    </location>
</feature>
<dbReference type="RefSeq" id="WP_045098084.1">
    <property type="nucleotide sequence ID" value="NZ_CP020614.1"/>
</dbReference>
<evidence type="ECO:0000259" key="2">
    <source>
        <dbReference type="Pfam" id="PF18365"/>
    </source>
</evidence>
<name>A0A098GC21_LEGMI</name>
<proteinExistence type="predicted"/>
<dbReference type="InterPro" id="IPR040769">
    <property type="entry name" value="PI_PP_I"/>
</dbReference>
<evidence type="ECO:0000259" key="1">
    <source>
        <dbReference type="Pfam" id="PF18363"/>
    </source>
</evidence>
<sequence length="946" mass="108327">MAKKKIIRIAERIQITEALIESLKNIFGDNIAVERCSDEPNLQQIYRRRADILADAFKFILDTVPLKPGSDDQQLRKYLTWCKTQCAFPAKEPIEAYQKMLSQYTAQLIGGLLDHCDLGDEVTDEAVATELLNKAEQYVIMQKGGHDLATLMQMNIYNPNDFVLLWDEQLPPCSEETLAELETINASSVQTTPDWFRRLPSDQQLYFHSIDNQDVAVGLKFQLNKFKLTAWPAIKALYEAKRQHSVVFQQSLQAIKEDKNLPSWYTSLALEQQRFVKEMVSAVDLRELASTKTLQQDLAAIANGHNLPAWYHLLPPDQQKLLNSLASPQGVPSAFETRVNELEKTLIKIGSAGLEHFTSDIEGLRKLPYWFLTLEGYEQRFLKESLRRATTKPKGRVVDAVAFIPSRLCTIPGVRNFRRFRSFILDADGKILEEHEPRYCSSHLVPRDELKKPRQVLDVHTHRNMETILKYGDMFLFQTLISPEFFVAPDYELEQERQRVVAWVAETKKATIYPTNHPYNCAKYIDYTSSSNPECLAIWRLAESFALLDGLPELENPQDWDVPKIEKLMEEAFTESQHVVSADETQIKGKLIAFFHANAEQLRRWPNWRQACINHLYMTSRKETNEKEYFAYRENLADVAHLAADYKALLNSGYGTATFLDYNGRELFLSTYEHLLSIKTGVKSYGSCVSGKDRKWIEICHTLAAILYRSTYGKWPSYFDKGKDRENFVKIAAEIFVWGHGYAGADKSANGCPGTKTPESYWPADIAEEIKKRLKDPRALEISDILASNNEVSAIVNEAYLLKPGFSNFIMQVLKLSDESQLALLSRLNAILQEKKFWQHNLPYWKSFFKSGPEGIGQIQTHIAPRSDSENAKRALILAEIFSDITKRPKVSDSRSLATQTVYDCIWKLNEAIDPEALMEETLKTLDRIKIEAYEFNANNIKISIS</sequence>
<protein>
    <recommendedName>
        <fullName evidence="7">Oxidoreductase</fullName>
    </recommendedName>
</protein>
<dbReference type="OrthoDB" id="5650789at2"/>
<dbReference type="AlphaFoldDB" id="A0A098GC21"/>
<dbReference type="InterPro" id="IPR041034">
    <property type="entry name" value="PI_PP_C"/>
</dbReference>
<evidence type="ECO:0008006" key="7">
    <source>
        <dbReference type="Google" id="ProtNLM"/>
    </source>
</evidence>
<gene>
    <name evidence="3" type="ORF">LMI_0143</name>
    <name evidence="4" type="ORF">SAMN02982997_00377</name>
</gene>
<evidence type="ECO:0000313" key="6">
    <source>
        <dbReference type="Proteomes" id="UP000182998"/>
    </source>
</evidence>
<reference evidence="3" key="1">
    <citation type="submission" date="2014-09" db="EMBL/GenBank/DDBJ databases">
        <authorList>
            <person name="GOMEZ-VALERO Laura"/>
        </authorList>
    </citation>
    <scope>NUCLEOTIDE SEQUENCE</scope>
    <source>
        <strain evidence="3">ATCC33218</strain>
    </source>
</reference>
<reference evidence="4 6" key="3">
    <citation type="submission" date="2016-10" db="EMBL/GenBank/DDBJ databases">
        <authorList>
            <person name="Varghese N."/>
            <person name="Submissions S."/>
        </authorList>
    </citation>
    <scope>NUCLEOTIDE SEQUENCE [LARGE SCALE GENOMIC DNA]</scope>
    <source>
        <strain evidence="4 6">ATCC 33218</strain>
    </source>
</reference>
<dbReference type="STRING" id="451.B6N58_00665"/>
<accession>A0A098GC21</accession>
<dbReference type="Proteomes" id="UP000032414">
    <property type="component" value="Chromosome I"/>
</dbReference>
<dbReference type="EMBL" id="FMVN01000002">
    <property type="protein sequence ID" value="SCX92015.1"/>
    <property type="molecule type" value="Genomic_DNA"/>
</dbReference>
<dbReference type="Gene3D" id="1.10.520.60">
    <property type="match status" value="2"/>
</dbReference>
<evidence type="ECO:0000313" key="3">
    <source>
        <dbReference type="EMBL" id="CEG59510.1"/>
    </source>
</evidence>
<dbReference type="EMBL" id="LN614830">
    <property type="protein sequence ID" value="CEG59510.1"/>
    <property type="molecule type" value="Genomic_DNA"/>
</dbReference>
<evidence type="ECO:0000313" key="5">
    <source>
        <dbReference type="Proteomes" id="UP000032414"/>
    </source>
</evidence>
<dbReference type="Proteomes" id="UP000182998">
    <property type="component" value="Unassembled WGS sequence"/>
</dbReference>
<feature type="domain" description="Phosphoinositide phosphatase C-terminal" evidence="2">
    <location>
        <begin position="815"/>
        <end position="935"/>
    </location>
</feature>
<dbReference type="HOGENOM" id="CLU_347436_0_0_6"/>